<sequence>MPGMVFVLAGRDDLSRVLDGAGDNADRLARRLADASRSGSTSVTTFTRDADGRLRDLRGRFVSVADAQRQMGDGLPDLTRTMTTTTAAADDQSSAMDELVKVTKLLWPAAIPAAASLAPLAAGALTVGVALAAMGAALGPQIAALSEASAAQKAYDDAVSKSGASSAEAAQAQAAMAQKFAELPPATRKAAAAVGVLKDNFKQWSDSLAGDTMKPFTKGVQLVTALLPKTNGLVKAASHEADRFLTILGGEMASPGLDALNAKFTSFAEKTLRNLNNDLVHFLRVSDGGSVGAPLREFMDYARAQGPTVSSILRSVATVLVNVIHAGSGVGVSLLQTVEVIARLASAVPPGAISAYLQLALAMKVTKAAALGMSAGRTAVAAFITQVGTVRTAALGATGGLARLTAGFGALSRGMKLGIIGAAIAGIVLAISQLNKVGKDAKVSVDDLARSLQDGLTKGRIDSSVIDDLRRAQKGLLEETDSTASGWDKFMYSLKSGGSGWSESASSSQAVTNHLRDLGSAVNEIAKNKGLDTARQALDLLAKQGIHIPTKYLKDYNEGVKDAALEAKLAAQGMGIFGAAAQDTKTKLDAQKLSADGLRASIIALNETNRSAHDAETNFFRSLDDLTAAFKKNGKTLDEHTEKGRANRDAMSSAAKSQDELIATGIAAGDSFESMSSKSSKLRGEMMRLATDAFDGNKKKAREYVNTLLGTPSQVKSAIKLEKEGAVSGLHDVQAAIKATPGAKRVVVDTLNNAAIKALEAVGLKTKQLPNGKTAVFTANGQALGSIGSVARALANLNGRTANTYTNHHVTTFYTYKGRRIADVSAGRMATGGAVGPGGGAVAGPGTGTSDSIPMWLSNGEFVVNAKSTAKHRALLEAINSNRVGTGMGMSGAGSAVAAGLAAGMTGSTGGVDAAARTMAAAVVTGVKAELEIASPSKKTKALAKDVGKGFIAGLTGSREKIKSVAKDLSNDIKTAFSGHKESALLKLVSRDTAKLDKYASQRDKIIEKIKAAKAYASDTTKNARSQAALSALGMDPADVTAGRIKSGLAKKLAQIKQFSRFISTLAKRGLNKHLLRQILDMGPVDGYAYASALAGADKATFSAINKSQKAIDAETTKLGRKGADILYDSGKNAGKGFLKGLESQQKAIEKLMVKVAKSMEKAIKKALGIKSPSTVMAKLGVYSTQGLARGLIDGMPHLDNALGVVSGRVAATQPVLGRPAVRSGGGQGDTYTITVNGAIDPYATARELDKVLAKYRRGRGGASYSFT</sequence>
<accession>A0ABV1UEF6</accession>
<reference evidence="2 3" key="1">
    <citation type="submission" date="2024-06" db="EMBL/GenBank/DDBJ databases">
        <title>The Natural Products Discovery Center: Release of the First 8490 Sequenced Strains for Exploring Actinobacteria Biosynthetic Diversity.</title>
        <authorList>
            <person name="Kalkreuter E."/>
            <person name="Kautsar S.A."/>
            <person name="Yang D."/>
            <person name="Bader C.D."/>
            <person name="Teijaro C.N."/>
            <person name="Fluegel L."/>
            <person name="Davis C.M."/>
            <person name="Simpson J.R."/>
            <person name="Lauterbach L."/>
            <person name="Steele A.D."/>
            <person name="Gui C."/>
            <person name="Meng S."/>
            <person name="Li G."/>
            <person name="Viehrig K."/>
            <person name="Ye F."/>
            <person name="Su P."/>
            <person name="Kiefer A.F."/>
            <person name="Nichols A."/>
            <person name="Cepeda A.J."/>
            <person name="Yan W."/>
            <person name="Fan B."/>
            <person name="Jiang Y."/>
            <person name="Adhikari A."/>
            <person name="Zheng C.-J."/>
            <person name="Schuster L."/>
            <person name="Cowan T.M."/>
            <person name="Smanski M.J."/>
            <person name="Chevrette M.G."/>
            <person name="De Carvalho L.P.S."/>
            <person name="Shen B."/>
        </authorList>
    </citation>
    <scope>NUCLEOTIDE SEQUENCE [LARGE SCALE GENOMIC DNA]</scope>
    <source>
        <strain evidence="2 3">NPDC001166</strain>
    </source>
</reference>
<feature type="compositionally biased region" description="Basic and acidic residues" evidence="1">
    <location>
        <begin position="635"/>
        <end position="648"/>
    </location>
</feature>
<proteinExistence type="predicted"/>
<comment type="caution">
    <text evidence="2">The sequence shown here is derived from an EMBL/GenBank/DDBJ whole genome shotgun (WGS) entry which is preliminary data.</text>
</comment>
<organism evidence="2 3">
    <name type="scientific">Streptomyces sp. 900105245</name>
    <dbReference type="NCBI Taxonomy" id="3154379"/>
    <lineage>
        <taxon>Bacteria</taxon>
        <taxon>Bacillati</taxon>
        <taxon>Actinomycetota</taxon>
        <taxon>Actinomycetes</taxon>
        <taxon>Kitasatosporales</taxon>
        <taxon>Streptomycetaceae</taxon>
        <taxon>Streptomyces</taxon>
    </lineage>
</organism>
<evidence type="ECO:0000256" key="1">
    <source>
        <dbReference type="SAM" id="MobiDB-lite"/>
    </source>
</evidence>
<protein>
    <submittedName>
        <fullName evidence="2">Uncharacterized protein</fullName>
    </submittedName>
</protein>
<evidence type="ECO:0000313" key="3">
    <source>
        <dbReference type="Proteomes" id="UP001470023"/>
    </source>
</evidence>
<dbReference type="Proteomes" id="UP001470023">
    <property type="component" value="Unassembled WGS sequence"/>
</dbReference>
<feature type="region of interest" description="Disordered" evidence="1">
    <location>
        <begin position="635"/>
        <end position="654"/>
    </location>
</feature>
<dbReference type="RefSeq" id="WP_352064680.1">
    <property type="nucleotide sequence ID" value="NZ_JBEPAZ010000030.1"/>
</dbReference>
<name>A0ABV1UEF6_9ACTN</name>
<gene>
    <name evidence="2" type="ORF">ABT272_28280</name>
</gene>
<keyword evidence="3" id="KW-1185">Reference proteome</keyword>
<dbReference type="EMBL" id="JBEPAZ010000030">
    <property type="protein sequence ID" value="MER6431597.1"/>
    <property type="molecule type" value="Genomic_DNA"/>
</dbReference>
<evidence type="ECO:0000313" key="2">
    <source>
        <dbReference type="EMBL" id="MER6431597.1"/>
    </source>
</evidence>